<dbReference type="Proteomes" id="UP000011083">
    <property type="component" value="Unassembled WGS sequence"/>
</dbReference>
<gene>
    <name evidence="1" type="ORF">ACA1_110260</name>
</gene>
<organism evidence="1 2">
    <name type="scientific">Acanthamoeba castellanii (strain ATCC 30010 / Neff)</name>
    <dbReference type="NCBI Taxonomy" id="1257118"/>
    <lineage>
        <taxon>Eukaryota</taxon>
        <taxon>Amoebozoa</taxon>
        <taxon>Discosea</taxon>
        <taxon>Longamoebia</taxon>
        <taxon>Centramoebida</taxon>
        <taxon>Acanthamoebidae</taxon>
        <taxon>Acanthamoeba</taxon>
    </lineage>
</organism>
<evidence type="ECO:0000313" key="1">
    <source>
        <dbReference type="EMBL" id="ELR25014.1"/>
    </source>
</evidence>
<accession>L8HHE9</accession>
<dbReference type="VEuPathDB" id="AmoebaDB:ACA1_110260"/>
<evidence type="ECO:0000313" key="2">
    <source>
        <dbReference type="Proteomes" id="UP000011083"/>
    </source>
</evidence>
<dbReference type="GeneID" id="14926053"/>
<dbReference type="KEGG" id="acan:ACA1_110260"/>
<keyword evidence="2" id="KW-1185">Reference proteome</keyword>
<reference evidence="1 2" key="1">
    <citation type="journal article" date="2013" name="Genome Biol.">
        <title>Genome of Acanthamoeba castellanii highlights extensive lateral gene transfer and early evolution of tyrosine kinase signaling.</title>
        <authorList>
            <person name="Clarke M."/>
            <person name="Lohan A.J."/>
            <person name="Liu B."/>
            <person name="Lagkouvardos I."/>
            <person name="Roy S."/>
            <person name="Zafar N."/>
            <person name="Bertelli C."/>
            <person name="Schilde C."/>
            <person name="Kianianmomeni A."/>
            <person name="Burglin T.R."/>
            <person name="Frech C."/>
            <person name="Turcotte B."/>
            <person name="Kopec K.O."/>
            <person name="Synnott J.M."/>
            <person name="Choo C."/>
            <person name="Paponov I."/>
            <person name="Finkler A."/>
            <person name="Soon Heng Tan C."/>
            <person name="Hutchins A.P."/>
            <person name="Weinmeier T."/>
            <person name="Rattei T."/>
            <person name="Chu J.S."/>
            <person name="Gimenez G."/>
            <person name="Irimia M."/>
            <person name="Rigden D.J."/>
            <person name="Fitzpatrick D.A."/>
            <person name="Lorenzo-Morales J."/>
            <person name="Bateman A."/>
            <person name="Chiu C.H."/>
            <person name="Tang P."/>
            <person name="Hegemann P."/>
            <person name="Fromm H."/>
            <person name="Raoult D."/>
            <person name="Greub G."/>
            <person name="Miranda-Saavedra D."/>
            <person name="Chen N."/>
            <person name="Nash P."/>
            <person name="Ginger M.L."/>
            <person name="Horn M."/>
            <person name="Schaap P."/>
            <person name="Caler L."/>
            <person name="Loftus B."/>
        </authorList>
    </citation>
    <scope>NUCLEOTIDE SEQUENCE [LARGE SCALE GENOMIC DNA]</scope>
    <source>
        <strain evidence="1 2">Neff</strain>
    </source>
</reference>
<name>L8HHE9_ACACF</name>
<sequence>MKRVGVCGSAAERFGARGGFVAAGAARSLFSNSRGAISSSSRFYTTTTLAEGGSRTPWIPGNPPTLEQASEGAEWTRETIYQVMYPGHVEVADEIAREVSLRSVVQGLFKKAVREGGLPPRQEERVWSKWHAALERLEHERGVTTLADLAGLNRVAWWRTRVPHALRTALNTYVYHHRLPAAVLPSSSSSSTASSA</sequence>
<protein>
    <submittedName>
        <fullName evidence="1">Uncharacterized protein</fullName>
    </submittedName>
</protein>
<dbReference type="RefSeq" id="XP_004357169.1">
    <property type="nucleotide sequence ID" value="XM_004357113.1"/>
</dbReference>
<proteinExistence type="predicted"/>
<dbReference type="EMBL" id="KB007806">
    <property type="protein sequence ID" value="ELR25014.1"/>
    <property type="molecule type" value="Genomic_DNA"/>
</dbReference>
<dbReference type="AlphaFoldDB" id="L8HHE9"/>